<evidence type="ECO:0000313" key="9">
    <source>
        <dbReference type="EMBL" id="KAI0500762.1"/>
    </source>
</evidence>
<comment type="subcellular location">
    <subcellularLocation>
        <location evidence="5">Nucleus</location>
    </subcellularLocation>
</comment>
<dbReference type="Gene3D" id="4.10.280.10">
    <property type="entry name" value="Helix-loop-helix DNA-binding domain"/>
    <property type="match status" value="1"/>
</dbReference>
<feature type="domain" description="BHLH" evidence="8">
    <location>
        <begin position="293"/>
        <end position="342"/>
    </location>
</feature>
<evidence type="ECO:0000256" key="3">
    <source>
        <dbReference type="ARBA" id="ARBA00023163"/>
    </source>
</evidence>
<sequence length="407" mass="44494">MAGASSLTPWGNVASQVQDLDKDFFSLDSDVPSPPQSRSCKDVLSGSSAGDTLPSLNQTTFNNVPTVMISDDEFLKLASPFHFTLCLLHSRPEWWTYAIFWRTSSDLTVLCFGDGHFRGTRDDDRKRAAAAVTAVGDVANDSDDAEWFYVVSLTRWFSVGAATAPARAYASLAPIWVAGAHALQTCGCERSSEAQLHGIETLVFIPAAGGVLELGSGDLVGENWALVQQAKSLLFAPDDADPVYSVVNRAQVGNLAGGSSSVDSEHSDSEGPGLMVERRRPKKRGRKPGSVRETPVNHVEAERQRREKLNHRFYALRSVVPNVSRMDKASLLADAVSYIKDLRAKVEELEAEAKRARKEIAVEKVAPPAKEKRRGRYICRDVVVQVPDALQGEDNLRCALLARLEKN</sequence>
<evidence type="ECO:0000256" key="1">
    <source>
        <dbReference type="ARBA" id="ARBA00005510"/>
    </source>
</evidence>
<evidence type="ECO:0000256" key="7">
    <source>
        <dbReference type="SAM" id="MobiDB-lite"/>
    </source>
</evidence>
<protein>
    <recommendedName>
        <fullName evidence="5">Transcription factor</fullName>
        <shortName evidence="5">bHLH transcription factor</shortName>
    </recommendedName>
    <alternativeName>
        <fullName evidence="5">Basic helix-loop-helix protein</fullName>
    </alternativeName>
</protein>
<evidence type="ECO:0000256" key="4">
    <source>
        <dbReference type="ARBA" id="ARBA00023242"/>
    </source>
</evidence>
<dbReference type="Pfam" id="PF14215">
    <property type="entry name" value="bHLH-MYC_N"/>
    <property type="match status" value="1"/>
</dbReference>
<evidence type="ECO:0000256" key="5">
    <source>
        <dbReference type="RuleBase" id="RU369104"/>
    </source>
</evidence>
<feature type="compositionally biased region" description="Basic residues" evidence="7">
    <location>
        <begin position="279"/>
        <end position="289"/>
    </location>
</feature>
<keyword evidence="6" id="KW-0175">Coiled coil</keyword>
<dbReference type="OrthoDB" id="1926382at2759"/>
<evidence type="ECO:0000313" key="10">
    <source>
        <dbReference type="Proteomes" id="UP000829196"/>
    </source>
</evidence>
<dbReference type="GO" id="GO:0003700">
    <property type="term" value="F:DNA-binding transcription factor activity"/>
    <property type="evidence" value="ECO:0007669"/>
    <property type="project" value="InterPro"/>
</dbReference>
<dbReference type="InterPro" id="IPR011598">
    <property type="entry name" value="bHLH_dom"/>
</dbReference>
<name>A0A8T3AYL5_DENNO</name>
<evidence type="ECO:0000256" key="2">
    <source>
        <dbReference type="ARBA" id="ARBA00023015"/>
    </source>
</evidence>
<dbReference type="Pfam" id="PF00010">
    <property type="entry name" value="HLH"/>
    <property type="match status" value="1"/>
</dbReference>
<accession>A0A8T3AYL5</accession>
<dbReference type="CDD" id="cd11449">
    <property type="entry name" value="bHLH_AtAIB_like"/>
    <property type="match status" value="1"/>
</dbReference>
<evidence type="ECO:0000259" key="8">
    <source>
        <dbReference type="PROSITE" id="PS50888"/>
    </source>
</evidence>
<evidence type="ECO:0000256" key="6">
    <source>
        <dbReference type="SAM" id="Coils"/>
    </source>
</evidence>
<feature type="coiled-coil region" evidence="6">
    <location>
        <begin position="332"/>
        <end position="366"/>
    </location>
</feature>
<comment type="similarity">
    <text evidence="1">Belongs to the bHLH protein family.</text>
</comment>
<proteinExistence type="inferred from homology"/>
<dbReference type="InterPro" id="IPR025610">
    <property type="entry name" value="MYC/MYB_N"/>
</dbReference>
<dbReference type="PROSITE" id="PS50888">
    <property type="entry name" value="BHLH"/>
    <property type="match status" value="1"/>
</dbReference>
<comment type="caution">
    <text evidence="9">The sequence shown here is derived from an EMBL/GenBank/DDBJ whole genome shotgun (WGS) entry which is preliminary data.</text>
</comment>
<keyword evidence="2 5" id="KW-0805">Transcription regulation</keyword>
<organism evidence="9 10">
    <name type="scientific">Dendrobium nobile</name>
    <name type="common">Orchid</name>
    <dbReference type="NCBI Taxonomy" id="94219"/>
    <lineage>
        <taxon>Eukaryota</taxon>
        <taxon>Viridiplantae</taxon>
        <taxon>Streptophyta</taxon>
        <taxon>Embryophyta</taxon>
        <taxon>Tracheophyta</taxon>
        <taxon>Spermatophyta</taxon>
        <taxon>Magnoliopsida</taxon>
        <taxon>Liliopsida</taxon>
        <taxon>Asparagales</taxon>
        <taxon>Orchidaceae</taxon>
        <taxon>Epidendroideae</taxon>
        <taxon>Malaxideae</taxon>
        <taxon>Dendrobiinae</taxon>
        <taxon>Dendrobium</taxon>
    </lineage>
</organism>
<dbReference type="GO" id="GO:0005634">
    <property type="term" value="C:nucleus"/>
    <property type="evidence" value="ECO:0007669"/>
    <property type="project" value="UniProtKB-SubCell"/>
</dbReference>
<dbReference type="SUPFAM" id="SSF47459">
    <property type="entry name" value="HLH, helix-loop-helix DNA-binding domain"/>
    <property type="match status" value="1"/>
</dbReference>
<keyword evidence="10" id="KW-1185">Reference proteome</keyword>
<dbReference type="InterPro" id="IPR036638">
    <property type="entry name" value="HLH_DNA-bd_sf"/>
</dbReference>
<dbReference type="GO" id="GO:0046983">
    <property type="term" value="F:protein dimerization activity"/>
    <property type="evidence" value="ECO:0007669"/>
    <property type="project" value="InterPro"/>
</dbReference>
<dbReference type="GO" id="GO:0000976">
    <property type="term" value="F:transcription cis-regulatory region binding"/>
    <property type="evidence" value="ECO:0007669"/>
    <property type="project" value="TreeGrafter"/>
</dbReference>
<gene>
    <name evidence="9" type="ORF">KFK09_018978</name>
</gene>
<keyword evidence="4 5" id="KW-0539">Nucleus</keyword>
<dbReference type="SMR" id="A0A8T3AYL5"/>
<dbReference type="SMART" id="SM00353">
    <property type="entry name" value="HLH"/>
    <property type="match status" value="1"/>
</dbReference>
<dbReference type="Proteomes" id="UP000829196">
    <property type="component" value="Unassembled WGS sequence"/>
</dbReference>
<dbReference type="PANTHER" id="PTHR11514:SF115">
    <property type="entry name" value="TRANSCRIPTION FACTOR"/>
    <property type="match status" value="1"/>
</dbReference>
<dbReference type="AlphaFoldDB" id="A0A8T3AYL5"/>
<feature type="region of interest" description="Disordered" evidence="7">
    <location>
        <begin position="256"/>
        <end position="304"/>
    </location>
</feature>
<keyword evidence="3 5" id="KW-0804">Transcription</keyword>
<dbReference type="PANTHER" id="PTHR11514">
    <property type="entry name" value="MYC"/>
    <property type="match status" value="1"/>
</dbReference>
<dbReference type="EMBL" id="JAGYWB010000013">
    <property type="protein sequence ID" value="KAI0500762.1"/>
    <property type="molecule type" value="Genomic_DNA"/>
</dbReference>
<dbReference type="InterPro" id="IPR045084">
    <property type="entry name" value="AIB/MYC-like"/>
</dbReference>
<reference evidence="9" key="1">
    <citation type="journal article" date="2022" name="Front. Genet.">
        <title>Chromosome-Scale Assembly of the Dendrobium nobile Genome Provides Insights Into the Molecular Mechanism of the Biosynthesis of the Medicinal Active Ingredient of Dendrobium.</title>
        <authorList>
            <person name="Xu Q."/>
            <person name="Niu S.-C."/>
            <person name="Li K.-L."/>
            <person name="Zheng P.-J."/>
            <person name="Zhang X.-J."/>
            <person name="Jia Y."/>
            <person name="Liu Y."/>
            <person name="Niu Y.-X."/>
            <person name="Yu L.-H."/>
            <person name="Chen D.-F."/>
            <person name="Zhang G.-Q."/>
        </authorList>
    </citation>
    <scope>NUCLEOTIDE SEQUENCE</scope>
    <source>
        <tissue evidence="9">Leaf</tissue>
    </source>
</reference>